<gene>
    <name evidence="1" type="ORF">ASPWEDRAFT_598648</name>
</gene>
<evidence type="ECO:0000313" key="1">
    <source>
        <dbReference type="EMBL" id="OJJ32948.1"/>
    </source>
</evidence>
<keyword evidence="2" id="KW-1185">Reference proteome</keyword>
<dbReference type="Proteomes" id="UP000184383">
    <property type="component" value="Unassembled WGS sequence"/>
</dbReference>
<dbReference type="RefSeq" id="XP_040686625.1">
    <property type="nucleotide sequence ID" value="XM_040838480.1"/>
</dbReference>
<dbReference type="VEuPathDB" id="FungiDB:ASPWEDRAFT_598648"/>
<accession>A0A1L9RDI7</accession>
<name>A0A1L9RDI7_ASPWE</name>
<organism evidence="1 2">
    <name type="scientific">Aspergillus wentii DTO 134E9</name>
    <dbReference type="NCBI Taxonomy" id="1073089"/>
    <lineage>
        <taxon>Eukaryota</taxon>
        <taxon>Fungi</taxon>
        <taxon>Dikarya</taxon>
        <taxon>Ascomycota</taxon>
        <taxon>Pezizomycotina</taxon>
        <taxon>Eurotiomycetes</taxon>
        <taxon>Eurotiomycetidae</taxon>
        <taxon>Eurotiales</taxon>
        <taxon>Aspergillaceae</taxon>
        <taxon>Aspergillus</taxon>
        <taxon>Aspergillus subgen. Cremei</taxon>
    </lineage>
</organism>
<evidence type="ECO:0000313" key="2">
    <source>
        <dbReference type="Proteomes" id="UP000184383"/>
    </source>
</evidence>
<sequence>MLSNSRSQTVSLGPSEFARRFYPVTVSAPKKAKELGHVLSTLWRIRSLPLLDEPACLIFLLKRTIRISETKKPSLMRSGRFGIFLPSTQLPLASEEFYSISQYHQYRQNHLESGTFVVNNLNIQIGRPQTQRISASLVVGVTIIRRDGTVPESTPQESFSRGGIAWIFTPTTSMITLIVDAASLYHIGQWYSCQMTAGSGTD</sequence>
<proteinExistence type="predicted"/>
<dbReference type="EMBL" id="KV878214">
    <property type="protein sequence ID" value="OJJ32948.1"/>
    <property type="molecule type" value="Genomic_DNA"/>
</dbReference>
<reference evidence="2" key="1">
    <citation type="journal article" date="2017" name="Genome Biol.">
        <title>Comparative genomics reveals high biological diversity and specific adaptations in the industrially and medically important fungal genus Aspergillus.</title>
        <authorList>
            <person name="de Vries R.P."/>
            <person name="Riley R."/>
            <person name="Wiebenga A."/>
            <person name="Aguilar-Osorio G."/>
            <person name="Amillis S."/>
            <person name="Uchima C.A."/>
            <person name="Anderluh G."/>
            <person name="Asadollahi M."/>
            <person name="Askin M."/>
            <person name="Barry K."/>
            <person name="Battaglia E."/>
            <person name="Bayram O."/>
            <person name="Benocci T."/>
            <person name="Braus-Stromeyer S.A."/>
            <person name="Caldana C."/>
            <person name="Canovas D."/>
            <person name="Cerqueira G.C."/>
            <person name="Chen F."/>
            <person name="Chen W."/>
            <person name="Choi C."/>
            <person name="Clum A."/>
            <person name="Dos Santos R.A."/>
            <person name="Damasio A.R."/>
            <person name="Diallinas G."/>
            <person name="Emri T."/>
            <person name="Fekete E."/>
            <person name="Flipphi M."/>
            <person name="Freyberg S."/>
            <person name="Gallo A."/>
            <person name="Gournas C."/>
            <person name="Habgood R."/>
            <person name="Hainaut M."/>
            <person name="Harispe M.L."/>
            <person name="Henrissat B."/>
            <person name="Hilden K.S."/>
            <person name="Hope R."/>
            <person name="Hossain A."/>
            <person name="Karabika E."/>
            <person name="Karaffa L."/>
            <person name="Karanyi Z."/>
            <person name="Krasevec N."/>
            <person name="Kuo A."/>
            <person name="Kusch H."/>
            <person name="LaButti K."/>
            <person name="Lagendijk E.L."/>
            <person name="Lapidus A."/>
            <person name="Levasseur A."/>
            <person name="Lindquist E."/>
            <person name="Lipzen A."/>
            <person name="Logrieco A.F."/>
            <person name="MacCabe A."/>
            <person name="Maekelae M.R."/>
            <person name="Malavazi I."/>
            <person name="Melin P."/>
            <person name="Meyer V."/>
            <person name="Mielnichuk N."/>
            <person name="Miskei M."/>
            <person name="Molnar A.P."/>
            <person name="Mule G."/>
            <person name="Ngan C.Y."/>
            <person name="Orejas M."/>
            <person name="Orosz E."/>
            <person name="Ouedraogo J.P."/>
            <person name="Overkamp K.M."/>
            <person name="Park H.-S."/>
            <person name="Perrone G."/>
            <person name="Piumi F."/>
            <person name="Punt P.J."/>
            <person name="Ram A.F."/>
            <person name="Ramon A."/>
            <person name="Rauscher S."/>
            <person name="Record E."/>
            <person name="Riano-Pachon D.M."/>
            <person name="Robert V."/>
            <person name="Roehrig J."/>
            <person name="Ruller R."/>
            <person name="Salamov A."/>
            <person name="Salih N.S."/>
            <person name="Samson R.A."/>
            <person name="Sandor E."/>
            <person name="Sanguinetti M."/>
            <person name="Schuetze T."/>
            <person name="Sepcic K."/>
            <person name="Shelest E."/>
            <person name="Sherlock G."/>
            <person name="Sophianopoulou V."/>
            <person name="Squina F.M."/>
            <person name="Sun H."/>
            <person name="Susca A."/>
            <person name="Todd R.B."/>
            <person name="Tsang A."/>
            <person name="Unkles S.E."/>
            <person name="van de Wiele N."/>
            <person name="van Rossen-Uffink D."/>
            <person name="Oliveira J.V."/>
            <person name="Vesth T.C."/>
            <person name="Visser J."/>
            <person name="Yu J.-H."/>
            <person name="Zhou M."/>
            <person name="Andersen M.R."/>
            <person name="Archer D.B."/>
            <person name="Baker S.E."/>
            <person name="Benoit I."/>
            <person name="Brakhage A.A."/>
            <person name="Braus G.H."/>
            <person name="Fischer R."/>
            <person name="Frisvad J.C."/>
            <person name="Goldman G.H."/>
            <person name="Houbraken J."/>
            <person name="Oakley B."/>
            <person name="Pocsi I."/>
            <person name="Scazzocchio C."/>
            <person name="Seiboth B."/>
            <person name="vanKuyk P.A."/>
            <person name="Wortman J."/>
            <person name="Dyer P.S."/>
            <person name="Grigoriev I.V."/>
        </authorList>
    </citation>
    <scope>NUCLEOTIDE SEQUENCE [LARGE SCALE GENOMIC DNA]</scope>
    <source>
        <strain evidence="2">DTO 134E9</strain>
    </source>
</reference>
<protein>
    <submittedName>
        <fullName evidence="1">Uncharacterized protein</fullName>
    </submittedName>
</protein>
<dbReference type="GeneID" id="63754328"/>
<dbReference type="AlphaFoldDB" id="A0A1L9RDI7"/>